<dbReference type="AlphaFoldDB" id="A0A915U9Z4"/>
<gene>
    <name evidence="1" type="ORF">GF1_18320</name>
</gene>
<sequence>MVSKLFMIGPIFASRPDPGQGFALPGGPMTGKVGKMIGPIFYLKTESGARICIA</sequence>
<organism evidence="1 2">
    <name type="scientific">Desulfolithobacter dissulfuricans</name>
    <dbReference type="NCBI Taxonomy" id="2795293"/>
    <lineage>
        <taxon>Bacteria</taxon>
        <taxon>Pseudomonadati</taxon>
        <taxon>Thermodesulfobacteriota</taxon>
        <taxon>Desulfobulbia</taxon>
        <taxon>Desulfobulbales</taxon>
        <taxon>Desulfobulbaceae</taxon>
        <taxon>Desulfolithobacter</taxon>
    </lineage>
</organism>
<protein>
    <submittedName>
        <fullName evidence="1">Uncharacterized protein</fullName>
    </submittedName>
</protein>
<dbReference type="Proteomes" id="UP001063350">
    <property type="component" value="Chromosome"/>
</dbReference>
<proteinExistence type="predicted"/>
<dbReference type="EMBL" id="AP024233">
    <property type="protein sequence ID" value="BCO09456.1"/>
    <property type="molecule type" value="Genomic_DNA"/>
</dbReference>
<accession>A0A915U9Z4</accession>
<name>A0A915U9Z4_9BACT</name>
<evidence type="ECO:0000313" key="1">
    <source>
        <dbReference type="EMBL" id="BCO09456.1"/>
    </source>
</evidence>
<reference evidence="1" key="1">
    <citation type="submission" date="2020-12" db="EMBL/GenBank/DDBJ databases">
        <title>Desulfobium dissulfuricans gen. nov., sp. nov., a novel mesophilic, sulfate-reducing bacterium isolated from a deep-sea hydrothermal vent.</title>
        <authorList>
            <person name="Hashimoto Y."/>
            <person name="Tame A."/>
            <person name="Sawayama S."/>
            <person name="Miyazaki J."/>
            <person name="Takai K."/>
            <person name="Nakagawa S."/>
        </authorList>
    </citation>
    <scope>NUCLEOTIDE SEQUENCE</scope>
    <source>
        <strain evidence="1">GF1</strain>
    </source>
</reference>
<evidence type="ECO:0000313" key="2">
    <source>
        <dbReference type="Proteomes" id="UP001063350"/>
    </source>
</evidence>
<keyword evidence="2" id="KW-1185">Reference proteome</keyword>
<dbReference type="KEGG" id="ddu:GF1_18320"/>